<dbReference type="GO" id="GO:0009249">
    <property type="term" value="P:protein lipoylation"/>
    <property type="evidence" value="ECO:0007669"/>
    <property type="project" value="InterPro"/>
</dbReference>
<feature type="domain" description="BPL/LPL catalytic" evidence="8">
    <location>
        <begin position="35"/>
        <end position="218"/>
    </location>
</feature>
<dbReference type="AlphaFoldDB" id="A0A644ZHL2"/>
<dbReference type="PROSITE" id="PS51733">
    <property type="entry name" value="BPL_LPL_CATALYTIC"/>
    <property type="match status" value="1"/>
</dbReference>
<sequence>MGQYILVTKTRVVVSKSFNPYFNLALEELLLNKVEQEEVILYLWQNENTVVIGRNQNPWKECNLELLSRVNGKVARRLSGGGAVYHDLGNLNFTLVMREENEDLSKQLGVIIRALKELGIEAVFSGRNDILVDNKKISGNAFYREENKYYHHGTLLFDVDMEILPKILTPSIEKLQSKGIDSVKSRVINLKQCRQELTIDLLIKALIKSFEYYYGKADTNQEVDESFGEVCGNDMEEIYMKYSSDNWLYGDCPNFHASLKKQFQDGSYELNLQVEDGKISKCKIYTDSLRTKGVNNVETLLEGCSFNKTHVIKSLKDYKDKYGHSDAEVINIIEEIIEDIAF</sequence>
<dbReference type="SUPFAM" id="SSF55681">
    <property type="entry name" value="Class II aaRS and biotin synthetases"/>
    <property type="match status" value="1"/>
</dbReference>
<dbReference type="InterPro" id="IPR019491">
    <property type="entry name" value="Lipoate_protein_ligase_C"/>
</dbReference>
<gene>
    <name evidence="9" type="primary">lplA_7</name>
    <name evidence="9" type="ORF">SDC9_86949</name>
</gene>
<keyword evidence="4 9" id="KW-0436">Ligase</keyword>
<dbReference type="SUPFAM" id="SSF82649">
    <property type="entry name" value="SufE/NifU"/>
    <property type="match status" value="1"/>
</dbReference>
<dbReference type="PANTHER" id="PTHR12561">
    <property type="entry name" value="LIPOATE-PROTEIN LIGASE"/>
    <property type="match status" value="1"/>
</dbReference>
<dbReference type="Pfam" id="PF10437">
    <property type="entry name" value="Lip_prot_lig_C"/>
    <property type="match status" value="1"/>
</dbReference>
<dbReference type="EMBL" id="VSSQ01008953">
    <property type="protein sequence ID" value="MPM40309.1"/>
    <property type="molecule type" value="Genomic_DNA"/>
</dbReference>
<dbReference type="GO" id="GO:0016979">
    <property type="term" value="F:lipoate-protein ligase activity"/>
    <property type="evidence" value="ECO:0007669"/>
    <property type="project" value="UniProtKB-EC"/>
</dbReference>
<evidence type="ECO:0000256" key="6">
    <source>
        <dbReference type="ARBA" id="ARBA00022840"/>
    </source>
</evidence>
<dbReference type="Gene3D" id="3.30.930.10">
    <property type="entry name" value="Bira Bifunctional Protein, Domain 2"/>
    <property type="match status" value="1"/>
</dbReference>
<comment type="catalytic activity">
    <reaction evidence="7">
        <text>L-lysyl-[lipoyl-carrier protein] + (R)-lipoate + ATP = N(6)-[(R)-lipoyl]-L-lysyl-[lipoyl-carrier protein] + AMP + diphosphate + H(+)</text>
        <dbReference type="Rhea" id="RHEA:49288"/>
        <dbReference type="Rhea" id="RHEA-COMP:10500"/>
        <dbReference type="Rhea" id="RHEA-COMP:10502"/>
        <dbReference type="ChEBI" id="CHEBI:15378"/>
        <dbReference type="ChEBI" id="CHEBI:29969"/>
        <dbReference type="ChEBI" id="CHEBI:30616"/>
        <dbReference type="ChEBI" id="CHEBI:33019"/>
        <dbReference type="ChEBI" id="CHEBI:83088"/>
        <dbReference type="ChEBI" id="CHEBI:83099"/>
        <dbReference type="ChEBI" id="CHEBI:456215"/>
        <dbReference type="EC" id="6.3.1.20"/>
    </reaction>
</comment>
<evidence type="ECO:0000259" key="8">
    <source>
        <dbReference type="PROSITE" id="PS51733"/>
    </source>
</evidence>
<evidence type="ECO:0000256" key="4">
    <source>
        <dbReference type="ARBA" id="ARBA00022598"/>
    </source>
</evidence>
<comment type="caution">
    <text evidence="9">The sequence shown here is derived from an EMBL/GenBank/DDBJ whole genome shotgun (WGS) entry which is preliminary data.</text>
</comment>
<dbReference type="EC" id="6.3.1.20" evidence="3"/>
<accession>A0A644ZHL2</accession>
<dbReference type="UniPathway" id="UPA00537">
    <property type="reaction ID" value="UER00594"/>
</dbReference>
<comment type="pathway">
    <text evidence="2">Protein modification; protein lipoylation via exogenous pathway; protein N(6)-(lipoyl)lysine from lipoate: step 1/2.</text>
</comment>
<evidence type="ECO:0000256" key="3">
    <source>
        <dbReference type="ARBA" id="ARBA00012367"/>
    </source>
</evidence>
<evidence type="ECO:0000256" key="5">
    <source>
        <dbReference type="ARBA" id="ARBA00022741"/>
    </source>
</evidence>
<dbReference type="GO" id="GO:0005524">
    <property type="term" value="F:ATP binding"/>
    <property type="evidence" value="ECO:0007669"/>
    <property type="project" value="UniProtKB-KW"/>
</dbReference>
<dbReference type="GO" id="GO:0017118">
    <property type="term" value="F:lipoyltransferase activity"/>
    <property type="evidence" value="ECO:0007669"/>
    <property type="project" value="TreeGrafter"/>
</dbReference>
<dbReference type="InterPro" id="IPR004562">
    <property type="entry name" value="LipoylTrfase_LipoateP_Ligase"/>
</dbReference>
<organism evidence="9">
    <name type="scientific">bioreactor metagenome</name>
    <dbReference type="NCBI Taxonomy" id="1076179"/>
    <lineage>
        <taxon>unclassified sequences</taxon>
        <taxon>metagenomes</taxon>
        <taxon>ecological metagenomes</taxon>
    </lineage>
</organism>
<keyword evidence="5" id="KW-0547">Nucleotide-binding</keyword>
<name>A0A644ZHL2_9ZZZZ</name>
<evidence type="ECO:0000256" key="2">
    <source>
        <dbReference type="ARBA" id="ARBA00005124"/>
    </source>
</evidence>
<dbReference type="InterPro" id="IPR004143">
    <property type="entry name" value="BPL_LPL_catalytic"/>
</dbReference>
<dbReference type="Pfam" id="PF21948">
    <property type="entry name" value="LplA-B_cat"/>
    <property type="match status" value="1"/>
</dbReference>
<proteinExistence type="predicted"/>
<dbReference type="CDD" id="cd16443">
    <property type="entry name" value="LplA"/>
    <property type="match status" value="1"/>
</dbReference>
<evidence type="ECO:0000313" key="9">
    <source>
        <dbReference type="EMBL" id="MPM40309.1"/>
    </source>
</evidence>
<comment type="pathway">
    <text evidence="1">Protein modification; protein lipoylation via exogenous pathway; protein N(6)-(lipoyl)lysine from lipoate: step 2/2.</text>
</comment>
<protein>
    <recommendedName>
        <fullName evidence="3">lipoate--protein ligase</fullName>
        <ecNumber evidence="3">6.3.1.20</ecNumber>
    </recommendedName>
</protein>
<dbReference type="InterPro" id="IPR045864">
    <property type="entry name" value="aa-tRNA-synth_II/BPL/LPL"/>
</dbReference>
<dbReference type="GO" id="GO:0005737">
    <property type="term" value="C:cytoplasm"/>
    <property type="evidence" value="ECO:0007669"/>
    <property type="project" value="TreeGrafter"/>
</dbReference>
<dbReference type="PANTHER" id="PTHR12561:SF3">
    <property type="entry name" value="LIPOYLTRANSFERASE 1, MITOCHONDRIAL"/>
    <property type="match status" value="1"/>
</dbReference>
<keyword evidence="6" id="KW-0067">ATP-binding</keyword>
<evidence type="ECO:0000256" key="7">
    <source>
        <dbReference type="ARBA" id="ARBA00048037"/>
    </source>
</evidence>
<dbReference type="NCBIfam" id="TIGR00545">
    <property type="entry name" value="lipoyltrans"/>
    <property type="match status" value="1"/>
</dbReference>
<evidence type="ECO:0000256" key="1">
    <source>
        <dbReference type="ARBA" id="ARBA00005085"/>
    </source>
</evidence>
<dbReference type="Gene3D" id="3.30.390.50">
    <property type="entry name" value="CO dehydrogenase flavoprotein, C-terminal domain"/>
    <property type="match status" value="1"/>
</dbReference>
<reference evidence="9" key="1">
    <citation type="submission" date="2019-08" db="EMBL/GenBank/DDBJ databases">
        <authorList>
            <person name="Kucharzyk K."/>
            <person name="Murdoch R.W."/>
            <person name="Higgins S."/>
            <person name="Loffler F."/>
        </authorList>
    </citation>
    <scope>NUCLEOTIDE SEQUENCE</scope>
</reference>